<dbReference type="Proteomes" id="UP000294003">
    <property type="component" value="Unassembled WGS sequence"/>
</dbReference>
<keyword evidence="2" id="KW-0963">Cytoplasm</keyword>
<feature type="compositionally biased region" description="Polar residues" evidence="5">
    <location>
        <begin position="39"/>
        <end position="49"/>
    </location>
</feature>
<organism evidence="6 7">
    <name type="scientific">Monosporascus cannonballus</name>
    <dbReference type="NCBI Taxonomy" id="155416"/>
    <lineage>
        <taxon>Eukaryota</taxon>
        <taxon>Fungi</taxon>
        <taxon>Dikarya</taxon>
        <taxon>Ascomycota</taxon>
        <taxon>Pezizomycotina</taxon>
        <taxon>Sordariomycetes</taxon>
        <taxon>Xylariomycetidae</taxon>
        <taxon>Xylariales</taxon>
        <taxon>Xylariales incertae sedis</taxon>
        <taxon>Monosporascus</taxon>
    </lineage>
</organism>
<comment type="caution">
    <text evidence="6">The sequence shown here is derived from an EMBL/GenBank/DDBJ whole genome shotgun (WGS) entry which is preliminary data.</text>
</comment>
<protein>
    <recommendedName>
        <fullName evidence="8">Signal recognition particle SRP19 subunit</fullName>
    </recommendedName>
</protein>
<comment type="subcellular location">
    <subcellularLocation>
        <location evidence="1">Cytoplasm</location>
    </subcellularLocation>
</comment>
<dbReference type="InterPro" id="IPR002778">
    <property type="entry name" value="Signal_recog_particle_SRP19"/>
</dbReference>
<feature type="compositionally biased region" description="Acidic residues" evidence="5">
    <location>
        <begin position="9"/>
        <end position="27"/>
    </location>
</feature>
<keyword evidence="3" id="KW-0733">Signal recognition particle</keyword>
<dbReference type="Gene3D" id="3.30.56.30">
    <property type="entry name" value="Signal recognition particle, SRP19-like subunit"/>
    <property type="match status" value="1"/>
</dbReference>
<dbReference type="Pfam" id="PF01922">
    <property type="entry name" value="SRP19"/>
    <property type="match status" value="1"/>
</dbReference>
<evidence type="ECO:0000256" key="5">
    <source>
        <dbReference type="SAM" id="MobiDB-lite"/>
    </source>
</evidence>
<dbReference type="PANTHER" id="PTHR17453">
    <property type="entry name" value="SIGNAL RECOGNITION PARTICLE 19 KD PROTEIN"/>
    <property type="match status" value="1"/>
</dbReference>
<sequence length="304" mass="31953">MSHARIEEVSDSDLSDPSEGDIDDFVESDIMRKIEPKKQPTTTQPSASSRAPPLVNPAHAPPQAPQVQASDIKDYQCIYPVYFDATRSRAEGRRVPASLAVANPLAREIATACAQLRLQPVFEAHRAHPKDWANPGRVRVPLKRLRHLQGGPAAAAAGSQVRNKHHLYVLIARHLRANPTTERSDALRRVRVPGLGIPGQDDEGAPWPRPAVPRGWKIGELLPAYSAAMTGGGVSENAFKDMMKEMQQQGGPGGAGGGGPGGMMGGMADMMNMFGGMGGGGAGPSAGSAAAEGGGGKKGKKGKR</sequence>
<keyword evidence="4" id="KW-0687">Ribonucleoprotein</keyword>
<feature type="region of interest" description="Disordered" evidence="5">
    <location>
        <begin position="276"/>
        <end position="304"/>
    </location>
</feature>
<dbReference type="InterPro" id="IPR036521">
    <property type="entry name" value="SRP19-like_sf"/>
</dbReference>
<evidence type="ECO:0000313" key="6">
    <source>
        <dbReference type="EMBL" id="RYO83901.1"/>
    </source>
</evidence>
<keyword evidence="7" id="KW-1185">Reference proteome</keyword>
<proteinExistence type="predicted"/>
<evidence type="ECO:0008006" key="8">
    <source>
        <dbReference type="Google" id="ProtNLM"/>
    </source>
</evidence>
<dbReference type="EMBL" id="QJNS01000177">
    <property type="protein sequence ID" value="RYO83901.1"/>
    <property type="molecule type" value="Genomic_DNA"/>
</dbReference>
<dbReference type="SUPFAM" id="SSF69695">
    <property type="entry name" value="SRP19"/>
    <property type="match status" value="1"/>
</dbReference>
<feature type="region of interest" description="Disordered" evidence="5">
    <location>
        <begin position="1"/>
        <end position="69"/>
    </location>
</feature>
<evidence type="ECO:0000256" key="2">
    <source>
        <dbReference type="ARBA" id="ARBA00022490"/>
    </source>
</evidence>
<evidence type="ECO:0000256" key="3">
    <source>
        <dbReference type="ARBA" id="ARBA00023135"/>
    </source>
</evidence>
<accession>A0ABY0H3U4</accession>
<evidence type="ECO:0000256" key="4">
    <source>
        <dbReference type="ARBA" id="ARBA00023274"/>
    </source>
</evidence>
<dbReference type="PANTHER" id="PTHR17453:SF0">
    <property type="entry name" value="SIGNAL RECOGNITION PARTICLE 19 KDA PROTEIN"/>
    <property type="match status" value="1"/>
</dbReference>
<evidence type="ECO:0000256" key="1">
    <source>
        <dbReference type="ARBA" id="ARBA00004496"/>
    </source>
</evidence>
<feature type="compositionally biased region" description="Basic and acidic residues" evidence="5">
    <location>
        <begin position="29"/>
        <end position="38"/>
    </location>
</feature>
<gene>
    <name evidence="6" type="ORF">DL762_005921</name>
</gene>
<evidence type="ECO:0000313" key="7">
    <source>
        <dbReference type="Proteomes" id="UP000294003"/>
    </source>
</evidence>
<name>A0ABY0H3U4_9PEZI</name>
<reference evidence="6 7" key="1">
    <citation type="submission" date="2018-06" db="EMBL/GenBank/DDBJ databases">
        <title>Complete Genomes of Monosporascus.</title>
        <authorList>
            <person name="Robinson A.J."/>
            <person name="Natvig D.O."/>
        </authorList>
    </citation>
    <scope>NUCLEOTIDE SEQUENCE [LARGE SCALE GENOMIC DNA]</scope>
    <source>
        <strain evidence="6 7">CBS 609.92</strain>
    </source>
</reference>